<dbReference type="KEGG" id="pnd:Pla175_03190"/>
<keyword evidence="2 4" id="KW-0479">Metal-binding</keyword>
<evidence type="ECO:0000259" key="7">
    <source>
        <dbReference type="PROSITE" id="PS51007"/>
    </source>
</evidence>
<name>A0A518D665_9BACT</name>
<protein>
    <submittedName>
        <fullName evidence="8">Planctomycete cytochrome C</fullName>
    </submittedName>
</protein>
<feature type="signal peptide" evidence="6">
    <location>
        <begin position="1"/>
        <end position="19"/>
    </location>
</feature>
<dbReference type="InterPro" id="IPR011429">
    <property type="entry name" value="Cyt_c_Planctomycete-type"/>
</dbReference>
<dbReference type="PANTHER" id="PTHR35889:SF3">
    <property type="entry name" value="F-BOX DOMAIN-CONTAINING PROTEIN"/>
    <property type="match status" value="1"/>
</dbReference>
<feature type="chain" id="PRO_5021891980" evidence="6">
    <location>
        <begin position="20"/>
        <end position="802"/>
    </location>
</feature>
<dbReference type="GO" id="GO:0020037">
    <property type="term" value="F:heme binding"/>
    <property type="evidence" value="ECO:0007669"/>
    <property type="project" value="InterPro"/>
</dbReference>
<keyword evidence="1 4" id="KW-0349">Heme</keyword>
<feature type="domain" description="Cytochrome c" evidence="7">
    <location>
        <begin position="19"/>
        <end position="118"/>
    </location>
</feature>
<reference evidence="8 9" key="1">
    <citation type="submission" date="2019-02" db="EMBL/GenBank/DDBJ databases">
        <title>Deep-cultivation of Planctomycetes and their phenomic and genomic characterization uncovers novel biology.</title>
        <authorList>
            <person name="Wiegand S."/>
            <person name="Jogler M."/>
            <person name="Boedeker C."/>
            <person name="Pinto D."/>
            <person name="Vollmers J."/>
            <person name="Rivas-Marin E."/>
            <person name="Kohn T."/>
            <person name="Peeters S.H."/>
            <person name="Heuer A."/>
            <person name="Rast P."/>
            <person name="Oberbeckmann S."/>
            <person name="Bunk B."/>
            <person name="Jeske O."/>
            <person name="Meyerdierks A."/>
            <person name="Storesund J.E."/>
            <person name="Kallscheuer N."/>
            <person name="Luecker S."/>
            <person name="Lage O.M."/>
            <person name="Pohl T."/>
            <person name="Merkel B.J."/>
            <person name="Hornburger P."/>
            <person name="Mueller R.-W."/>
            <person name="Bruemmer F."/>
            <person name="Labrenz M."/>
            <person name="Spormann A.M."/>
            <person name="Op den Camp H."/>
            <person name="Overmann J."/>
            <person name="Amann R."/>
            <person name="Jetten M.S.M."/>
            <person name="Mascher T."/>
            <person name="Medema M.H."/>
            <person name="Devos D.P."/>
            <person name="Kaster A.-K."/>
            <person name="Ovreas L."/>
            <person name="Rohde M."/>
            <person name="Galperin M.Y."/>
            <person name="Jogler C."/>
        </authorList>
    </citation>
    <scope>NUCLEOTIDE SEQUENCE [LARGE SCALE GENOMIC DNA]</scope>
    <source>
        <strain evidence="8 9">Pla175</strain>
    </source>
</reference>
<keyword evidence="6" id="KW-0732">Signal</keyword>
<sequence length="802" mass="89762" precursor="true">MRVLLPLIAIYALAAPAAAQHAAQAPSFARDVQPILAARCYACHGPDQQQSGLALHSRAGALAEADTGTPAVTPGDAAGSELVRRIASSEAWERMPPEGEPLTATQIETLRAWIDAGAGYEPHWAFVERGDPRPPETTDQRWARNGIDRFVLARLEAAGLRPAAEADNRTLARRLYYDLTGLPPTPQQLEAFLHDDRPDAYERLVDKLLDSPHYGERWARHWLDLVRYAETNSFERDGAKPGAWKYRDYVIRSLNDDKPYDRFIREQLAGDELDEVTPETMTATGYYRLGAWDDEPADPEQSLADELDNIVSTTSQAVLGLTVGCARCHDHKIDPVPQTDYYGLVAFMADVTTYGVRSDQTTNNQWAASGERVNRQHAQAQRRLAQLERRVHDLEQRGIAEMPAADQRRSETHERPEVLKKLKDFLPKGDWQRYEGLVAERDAVVRERAGLPKQEFVLALAKCDPRPDVTHVMLRGNAHALGDPVEPCFPELFGDDPPRLPTAAEGARTAGRRRVLADWITAPENRLTPRVIANRVWQHHFGRGIVRSSNNFGQLGTPPTHPELLDWLANWLVDNDWRLKPLHRLMVTSSSYRMSSQADDAALAADPQNDLFWRFDMRRLSAEEIRDTVLQVSGQLDGALYGPSIYPRLSREVLATQSQPGNGWPTTPDAQAARRSIYIHVKRSLIPPELAAFDFPETDTSCEARFVTTQPAQALNLLHSGFVQRQAGLFAQRVKKKARGEGRELVVYALELALGRPADEETIADGLELIETSQSRHGLSPDAAFEQFCLLVLNLNEFVYLD</sequence>
<dbReference type="InterPro" id="IPR011444">
    <property type="entry name" value="DUF1549"/>
</dbReference>
<feature type="coiled-coil region" evidence="5">
    <location>
        <begin position="370"/>
        <end position="397"/>
    </location>
</feature>
<dbReference type="GO" id="GO:0046872">
    <property type="term" value="F:metal ion binding"/>
    <property type="evidence" value="ECO:0007669"/>
    <property type="project" value="UniProtKB-KW"/>
</dbReference>
<dbReference type="Pfam" id="PF07583">
    <property type="entry name" value="PSCyt2"/>
    <property type="match status" value="1"/>
</dbReference>
<dbReference type="InterPro" id="IPR022655">
    <property type="entry name" value="DUF1553"/>
</dbReference>
<evidence type="ECO:0000256" key="3">
    <source>
        <dbReference type="ARBA" id="ARBA00023004"/>
    </source>
</evidence>
<accession>A0A518D665</accession>
<keyword evidence="3 4" id="KW-0408">Iron</keyword>
<dbReference type="PROSITE" id="PS51007">
    <property type="entry name" value="CYTC"/>
    <property type="match status" value="1"/>
</dbReference>
<gene>
    <name evidence="8" type="ORF">Pla175_03190</name>
</gene>
<dbReference type="Gene3D" id="1.10.760.10">
    <property type="entry name" value="Cytochrome c-like domain"/>
    <property type="match status" value="1"/>
</dbReference>
<keyword evidence="9" id="KW-1185">Reference proteome</keyword>
<dbReference type="InterPro" id="IPR036909">
    <property type="entry name" value="Cyt_c-like_dom_sf"/>
</dbReference>
<dbReference type="EMBL" id="CP036291">
    <property type="protein sequence ID" value="QDU86965.1"/>
    <property type="molecule type" value="Genomic_DNA"/>
</dbReference>
<evidence type="ECO:0000256" key="2">
    <source>
        <dbReference type="ARBA" id="ARBA00022723"/>
    </source>
</evidence>
<evidence type="ECO:0000313" key="8">
    <source>
        <dbReference type="EMBL" id="QDU86965.1"/>
    </source>
</evidence>
<evidence type="ECO:0000313" key="9">
    <source>
        <dbReference type="Proteomes" id="UP000317429"/>
    </source>
</evidence>
<dbReference type="Pfam" id="PF07635">
    <property type="entry name" value="PSCyt1"/>
    <property type="match status" value="1"/>
</dbReference>
<dbReference type="Pfam" id="PF07587">
    <property type="entry name" value="PSD1"/>
    <property type="match status" value="1"/>
</dbReference>
<keyword evidence="5" id="KW-0175">Coiled coil</keyword>
<evidence type="ECO:0000256" key="6">
    <source>
        <dbReference type="SAM" id="SignalP"/>
    </source>
</evidence>
<dbReference type="RefSeq" id="WP_231954107.1">
    <property type="nucleotide sequence ID" value="NZ_CP036291.1"/>
</dbReference>
<evidence type="ECO:0000256" key="5">
    <source>
        <dbReference type="SAM" id="Coils"/>
    </source>
</evidence>
<dbReference type="AlphaFoldDB" id="A0A518D665"/>
<dbReference type="SUPFAM" id="SSF46626">
    <property type="entry name" value="Cytochrome c"/>
    <property type="match status" value="1"/>
</dbReference>
<evidence type="ECO:0000256" key="1">
    <source>
        <dbReference type="ARBA" id="ARBA00022617"/>
    </source>
</evidence>
<proteinExistence type="predicted"/>
<dbReference type="PANTHER" id="PTHR35889">
    <property type="entry name" value="CYCLOINULO-OLIGOSACCHARIDE FRUCTANOTRANSFERASE-RELATED"/>
    <property type="match status" value="1"/>
</dbReference>
<organism evidence="8 9">
    <name type="scientific">Pirellulimonas nuda</name>
    <dbReference type="NCBI Taxonomy" id="2528009"/>
    <lineage>
        <taxon>Bacteria</taxon>
        <taxon>Pseudomonadati</taxon>
        <taxon>Planctomycetota</taxon>
        <taxon>Planctomycetia</taxon>
        <taxon>Pirellulales</taxon>
        <taxon>Lacipirellulaceae</taxon>
        <taxon>Pirellulimonas</taxon>
    </lineage>
</organism>
<dbReference type="InterPro" id="IPR009056">
    <property type="entry name" value="Cyt_c-like_dom"/>
</dbReference>
<evidence type="ECO:0000256" key="4">
    <source>
        <dbReference type="PROSITE-ProRule" id="PRU00433"/>
    </source>
</evidence>
<dbReference type="GO" id="GO:0009055">
    <property type="term" value="F:electron transfer activity"/>
    <property type="evidence" value="ECO:0007669"/>
    <property type="project" value="InterPro"/>
</dbReference>
<dbReference type="Proteomes" id="UP000317429">
    <property type="component" value="Chromosome"/>
</dbReference>